<organism evidence="1 2">
    <name type="scientific">Cupriavidus nantongensis</name>
    <dbReference type="NCBI Taxonomy" id="1796606"/>
    <lineage>
        <taxon>Bacteria</taxon>
        <taxon>Pseudomonadati</taxon>
        <taxon>Pseudomonadota</taxon>
        <taxon>Betaproteobacteria</taxon>
        <taxon>Burkholderiales</taxon>
        <taxon>Burkholderiaceae</taxon>
        <taxon>Cupriavidus</taxon>
    </lineage>
</organism>
<evidence type="ECO:0000313" key="2">
    <source>
        <dbReference type="Proteomes" id="UP000075238"/>
    </source>
</evidence>
<protein>
    <submittedName>
        <fullName evidence="1">Uncharacterized protein</fullName>
    </submittedName>
</protein>
<dbReference type="RefSeq" id="WP_062797619.1">
    <property type="nucleotide sequence ID" value="NZ_CP014844.1"/>
</dbReference>
<dbReference type="EMBL" id="CP014844">
    <property type="protein sequence ID" value="AMR77299.1"/>
    <property type="molecule type" value="Genomic_DNA"/>
</dbReference>
<keyword evidence="2" id="KW-1185">Reference proteome</keyword>
<accession>A0A142JGT7</accession>
<dbReference type="KEGG" id="cnan:A2G96_05885"/>
<name>A0A142JGT7_9BURK</name>
<sequence length="71" mass="7618">MATKTTPKPAPAPSQFADLDDAGQYRVTLSDRLPVFGQVFYPGQDLVLRGDVVKQHADVILTAESASTEAN</sequence>
<evidence type="ECO:0000313" key="1">
    <source>
        <dbReference type="EMBL" id="AMR77299.1"/>
    </source>
</evidence>
<proteinExistence type="predicted"/>
<dbReference type="Proteomes" id="UP000075238">
    <property type="component" value="Chromosome 1"/>
</dbReference>
<reference evidence="1 2" key="1">
    <citation type="submission" date="2016-03" db="EMBL/GenBank/DDBJ databases">
        <title>Complete genome sequence of a novel chlorpyrifos degrading bacterium, Cupriavidus nantongensis sp. X1.</title>
        <authorList>
            <person name="Fang L."/>
        </authorList>
    </citation>
    <scope>NUCLEOTIDE SEQUENCE [LARGE SCALE GENOMIC DNA]</scope>
    <source>
        <strain evidence="1 2">X1</strain>
    </source>
</reference>
<dbReference type="AlphaFoldDB" id="A0A142JGT7"/>
<gene>
    <name evidence="1" type="ORF">A2G96_05885</name>
</gene>
<dbReference type="STRING" id="1796606.A2G96_05885"/>